<dbReference type="EMBL" id="UYSG01012340">
    <property type="protein sequence ID" value="VDL64640.1"/>
    <property type="molecule type" value="Genomic_DNA"/>
</dbReference>
<keyword evidence="1" id="KW-0880">Kelch repeat</keyword>
<dbReference type="PANTHER" id="PTHR24412:SF489">
    <property type="entry name" value="RING FINGER DOMAIN AND KELCH REPEAT-CONTAINING PROTEIN DDB_G0271372"/>
    <property type="match status" value="1"/>
</dbReference>
<reference evidence="4 5" key="2">
    <citation type="submission" date="2018-11" db="EMBL/GenBank/DDBJ databases">
        <authorList>
            <consortium name="Pathogen Informatics"/>
        </authorList>
    </citation>
    <scope>NUCLEOTIDE SEQUENCE [LARGE SCALE GENOMIC DNA]</scope>
</reference>
<dbReference type="OrthoDB" id="6282652at2759"/>
<proteinExistence type="predicted"/>
<dbReference type="WBParaSite" id="HDID_0001103801-mRNA-1">
    <property type="protein sequence ID" value="HDID_0001103801-mRNA-1"/>
    <property type="gene ID" value="HDID_0001103801"/>
</dbReference>
<reference evidence="6" key="1">
    <citation type="submission" date="2017-02" db="UniProtKB">
        <authorList>
            <consortium name="WormBaseParasite"/>
        </authorList>
    </citation>
    <scope>IDENTIFICATION</scope>
</reference>
<gene>
    <name evidence="4" type="ORF">HDID_LOCUS11035</name>
</gene>
<evidence type="ECO:0000256" key="2">
    <source>
        <dbReference type="ARBA" id="ARBA00022737"/>
    </source>
</evidence>
<evidence type="ECO:0000313" key="5">
    <source>
        <dbReference type="Proteomes" id="UP000274504"/>
    </source>
</evidence>
<feature type="region of interest" description="Disordered" evidence="3">
    <location>
        <begin position="1"/>
        <end position="47"/>
    </location>
</feature>
<sequence>MSSRDDSSLPFSRHLHIPPVAGASSGGGSQRHGRLRRNKRSPPPRCLLLPLKRKGNPLSMERLALLRYIGDGERICVLNPECTEVEIEHQWPVKGEVSVVAFQNKLVFIGDGSRRVDQMDLSTAQVSSLPDMIIARLLPVCVATENEIFVFSTDCLGNEVYETALERWSLLPPMIEERSWCAAVKIPDSGILVIGGNGRNRSALRSTELLTRRSGEGGGGGDENWQWLPFTPMNEEHRLYPLAVYFQGRVYVVGLEEHVNAMEMLDVGGSGQWTFLTSINLHPGFSIYFMAIVGNELFVKDIEVPGCFSTELDSDPEVSLLEAGPCSLISIWWFNFISIFPLSATA</sequence>
<keyword evidence="2" id="KW-0677">Repeat</keyword>
<evidence type="ECO:0000256" key="1">
    <source>
        <dbReference type="ARBA" id="ARBA00022441"/>
    </source>
</evidence>
<evidence type="ECO:0000256" key="3">
    <source>
        <dbReference type="SAM" id="MobiDB-lite"/>
    </source>
</evidence>
<dbReference type="AlphaFoldDB" id="A0A0R3SZ42"/>
<evidence type="ECO:0000313" key="4">
    <source>
        <dbReference type="EMBL" id="VDL64640.1"/>
    </source>
</evidence>
<organism evidence="6">
    <name type="scientific">Hymenolepis diminuta</name>
    <name type="common">Rat tapeworm</name>
    <dbReference type="NCBI Taxonomy" id="6216"/>
    <lineage>
        <taxon>Eukaryota</taxon>
        <taxon>Metazoa</taxon>
        <taxon>Spiralia</taxon>
        <taxon>Lophotrochozoa</taxon>
        <taxon>Platyhelminthes</taxon>
        <taxon>Cestoda</taxon>
        <taxon>Eucestoda</taxon>
        <taxon>Cyclophyllidea</taxon>
        <taxon>Hymenolepididae</taxon>
        <taxon>Hymenolepis</taxon>
    </lineage>
</organism>
<dbReference type="Gene3D" id="2.120.10.80">
    <property type="entry name" value="Kelch-type beta propeller"/>
    <property type="match status" value="1"/>
</dbReference>
<dbReference type="PANTHER" id="PTHR24412">
    <property type="entry name" value="KELCH PROTEIN"/>
    <property type="match status" value="1"/>
</dbReference>
<evidence type="ECO:0000313" key="6">
    <source>
        <dbReference type="WBParaSite" id="HDID_0001103801-mRNA-1"/>
    </source>
</evidence>
<dbReference type="InterPro" id="IPR015915">
    <property type="entry name" value="Kelch-typ_b-propeller"/>
</dbReference>
<dbReference type="SUPFAM" id="SSF117281">
    <property type="entry name" value="Kelch motif"/>
    <property type="match status" value="1"/>
</dbReference>
<protein>
    <submittedName>
        <fullName evidence="4 6">Uncharacterized protein</fullName>
    </submittedName>
</protein>
<name>A0A0R3SZ42_HYMDI</name>
<feature type="compositionally biased region" description="Basic residues" evidence="3">
    <location>
        <begin position="31"/>
        <end position="42"/>
    </location>
</feature>
<accession>A0A0R3SZ42</accession>
<dbReference type="Proteomes" id="UP000274504">
    <property type="component" value="Unassembled WGS sequence"/>
</dbReference>